<dbReference type="InterPro" id="IPR052441">
    <property type="entry name" value="Armadillo-Ser/Thr_Kinase"/>
</dbReference>
<comment type="caution">
    <text evidence="3">The sequence shown here is derived from an EMBL/GenBank/DDBJ whole genome shotgun (WGS) entry which is preliminary data.</text>
</comment>
<keyword evidence="1" id="KW-0677">Repeat</keyword>
<feature type="domain" description="EDR1/CTR1/ARMC3-like peptidase-like" evidence="2">
    <location>
        <begin position="786"/>
        <end position="928"/>
    </location>
</feature>
<gene>
    <name evidence="3" type="ORF">DBV15_03684</name>
</gene>
<accession>A0A4S2KFI6</accession>
<dbReference type="SUPFAM" id="SSF48371">
    <property type="entry name" value="ARM repeat"/>
    <property type="match status" value="2"/>
</dbReference>
<dbReference type="EMBL" id="QBLH01002718">
    <property type="protein sequence ID" value="TGZ47666.1"/>
    <property type="molecule type" value="Genomic_DNA"/>
</dbReference>
<reference evidence="3 4" key="1">
    <citation type="journal article" date="2019" name="Philos. Trans. R. Soc. Lond., B, Biol. Sci.">
        <title>Ant behaviour and brain gene expression of defending hosts depend on the ecological success of the intruding social parasite.</title>
        <authorList>
            <person name="Kaur R."/>
            <person name="Stoldt M."/>
            <person name="Jongepier E."/>
            <person name="Feldmeyer B."/>
            <person name="Menzel F."/>
            <person name="Bornberg-Bauer E."/>
            <person name="Foitzik S."/>
        </authorList>
    </citation>
    <scope>NUCLEOTIDE SEQUENCE [LARGE SCALE GENOMIC DNA]</scope>
    <source>
        <tissue evidence="3">Whole body</tissue>
    </source>
</reference>
<name>A0A4S2KFI6_9HYME</name>
<evidence type="ECO:0000256" key="1">
    <source>
        <dbReference type="ARBA" id="ARBA00022737"/>
    </source>
</evidence>
<dbReference type="InterPro" id="IPR016024">
    <property type="entry name" value="ARM-type_fold"/>
</dbReference>
<dbReference type="InterPro" id="IPR055164">
    <property type="entry name" value="EDR1/CTR1/ARMC3-like_pept-like"/>
</dbReference>
<dbReference type="Proteomes" id="UP000310200">
    <property type="component" value="Unassembled WGS sequence"/>
</dbReference>
<proteinExistence type="predicted"/>
<protein>
    <submittedName>
        <fullName evidence="3">Armadillo repeat-containing protein 3</fullName>
    </submittedName>
</protein>
<keyword evidence="4" id="KW-1185">Reference proteome</keyword>
<dbReference type="AlphaFoldDB" id="A0A4S2KFI6"/>
<dbReference type="PANTHER" id="PTHR46618:SF1">
    <property type="entry name" value="ARMADILLO REPEAT-CONTAINING PROTEIN 3"/>
    <property type="match status" value="1"/>
</dbReference>
<evidence type="ECO:0000259" key="2">
    <source>
        <dbReference type="Pfam" id="PF14381"/>
    </source>
</evidence>
<evidence type="ECO:0000313" key="3">
    <source>
        <dbReference type="EMBL" id="TGZ47666.1"/>
    </source>
</evidence>
<dbReference type="Gene3D" id="1.25.10.10">
    <property type="entry name" value="Leucine-rich Repeat Variant"/>
    <property type="match status" value="2"/>
</dbReference>
<organism evidence="3 4">
    <name type="scientific">Temnothorax longispinosus</name>
    <dbReference type="NCBI Taxonomy" id="300112"/>
    <lineage>
        <taxon>Eukaryota</taxon>
        <taxon>Metazoa</taxon>
        <taxon>Ecdysozoa</taxon>
        <taxon>Arthropoda</taxon>
        <taxon>Hexapoda</taxon>
        <taxon>Insecta</taxon>
        <taxon>Pterygota</taxon>
        <taxon>Neoptera</taxon>
        <taxon>Endopterygota</taxon>
        <taxon>Hymenoptera</taxon>
        <taxon>Apocrita</taxon>
        <taxon>Aculeata</taxon>
        <taxon>Formicoidea</taxon>
        <taxon>Formicidae</taxon>
        <taxon>Myrmicinae</taxon>
        <taxon>Temnothorax</taxon>
    </lineage>
</organism>
<dbReference type="PANTHER" id="PTHR46618">
    <property type="entry name" value="ARMADILLO REPEAT-CONTAINING PROTEIN 3"/>
    <property type="match status" value="1"/>
</dbReference>
<dbReference type="Pfam" id="PF14381">
    <property type="entry name" value="EDR1_CTR1_ARMC3_pept"/>
    <property type="match status" value="1"/>
</dbReference>
<evidence type="ECO:0000313" key="4">
    <source>
        <dbReference type="Proteomes" id="UP000310200"/>
    </source>
</evidence>
<sequence>MPNDCPPPVSCTIVEKLYRSQLTKLQRKTSHIIASYRNPKESDKNLLILAVDFPPVTDILCKILCSIIWKVANANTLRYHFDRLLRQGCPPRDKNNEQAEEAERGALPLFKYIPFRSSISEAKDAETAVSLLQSEDKSTLLAAVEALSKYAGKSKDNVKTLLHLGVVNNVLPIIEHEDIFIQRFAGKLLTELMAVPDMTSYLIEFDCIGYFAKLLMSEKDTFMQEYISAMLAKLSEDPYGNALLANYCSNVKFLFEGLQSPDPDVKKHNLEILHNLMQDPVAARKISKSEKFSFPLLYQHFESPYPEIQHLALDVVADMIGRKKDEDIQSLFYETNGVEALLDFFKNDEWNDLHIKALEILCFAAENPVIVDELIDSESILQILNYIKHSENPRVFAKALQVAVHIANTSKGRKVLHSYKIVECLIDALQQSMQSDIAEVTCYGIAEMVLLRPAARELASMEAVKTILGLLRKEDLQWSARHAASFAIKRLLMSDIKNCSVFLSINGPDYLWQLLKPSIEQVPVETCIVALEALLAIARLLTFRDTLINFDTIDTICSLLESTYPFIDEFKIACCNLLSALCLEQNGRYYFLKANGPQRMFALITDAHSISVRNAALQVVQAISADLTVAKSFVENKYLSHMLNNRLFSRVIPLWDTCIEFLLKSHLPVKFALTGRLSLHDLTQDGFYVSRTNVCPFPILDDVFRFKFCPLEPIYVVNYERLPRSSTLQNETFEKDINAWVDSKFGRLQCDSHFVEYVELFKSILLATEPKDVSKERKTDVGSMNIQYVSSRAKMLARFVARQMSGVDSTATGCIDRQLEVHLKQIKECLETSVIPLGQLRVGSYLERALLFKAIADRICLPAALVRGEYGVSWIEIAIPQMEDSINKGGLFEEKISLSKDCRSIIYPIKLMRPNFIVDLMNTPGDLIPIESPRSNKDHAAYKTNLY</sequence>
<dbReference type="STRING" id="300112.A0A4S2KFI6"/>
<dbReference type="InterPro" id="IPR011989">
    <property type="entry name" value="ARM-like"/>
</dbReference>